<protein>
    <submittedName>
        <fullName evidence="1">Uncharacterized protein</fullName>
    </submittedName>
</protein>
<proteinExistence type="predicted"/>
<comment type="caution">
    <text evidence="1">The sequence shown here is derived from an EMBL/GenBank/DDBJ whole genome shotgun (WGS) entry which is preliminary data.</text>
</comment>
<dbReference type="AlphaFoldDB" id="A0A6B3N5C0"/>
<accession>A0A6B3N5C0</accession>
<reference evidence="1" key="1">
    <citation type="submission" date="2019-11" db="EMBL/GenBank/DDBJ databases">
        <title>Genomic insights into an expanded diversity of filamentous marine cyanobacteria reveals the extraordinary biosynthetic potential of Moorea and Okeania.</title>
        <authorList>
            <person name="Ferreira Leao T."/>
            <person name="Wang M."/>
            <person name="Moss N."/>
            <person name="Da Silva R."/>
            <person name="Sanders J."/>
            <person name="Nurk S."/>
            <person name="Gurevich A."/>
            <person name="Humphrey G."/>
            <person name="Reher R."/>
            <person name="Zhu Q."/>
            <person name="Belda-Ferre P."/>
            <person name="Glukhov E."/>
            <person name="Rex R."/>
            <person name="Dorrestein P.C."/>
            <person name="Knight R."/>
            <person name="Pevzner P."/>
            <person name="Gerwick W.H."/>
            <person name="Gerwick L."/>
        </authorList>
    </citation>
    <scope>NUCLEOTIDE SEQUENCE</scope>
    <source>
        <strain evidence="1">SIO1C4</strain>
    </source>
</reference>
<name>A0A6B3N5C0_9CYAN</name>
<sequence>MKVQKQQGIHVVFLKGVKQIVNLTDDRWWTLSFFPTSVQKYYLLSG</sequence>
<dbReference type="EMBL" id="JAAHFQ010000278">
    <property type="protein sequence ID" value="NER28916.1"/>
    <property type="molecule type" value="Genomic_DNA"/>
</dbReference>
<evidence type="ECO:0000313" key="1">
    <source>
        <dbReference type="EMBL" id="NER28916.1"/>
    </source>
</evidence>
<organism evidence="1">
    <name type="scientific">Symploca sp. SIO1C4</name>
    <dbReference type="NCBI Taxonomy" id="2607765"/>
    <lineage>
        <taxon>Bacteria</taxon>
        <taxon>Bacillati</taxon>
        <taxon>Cyanobacteriota</taxon>
        <taxon>Cyanophyceae</taxon>
        <taxon>Coleofasciculales</taxon>
        <taxon>Coleofasciculaceae</taxon>
        <taxon>Symploca</taxon>
    </lineage>
</organism>
<gene>
    <name evidence="1" type="ORF">F6J89_15080</name>
</gene>